<dbReference type="GO" id="GO:0005506">
    <property type="term" value="F:iron ion binding"/>
    <property type="evidence" value="ECO:0007669"/>
    <property type="project" value="TreeGrafter"/>
</dbReference>
<reference evidence="3 4" key="2">
    <citation type="submission" date="2009-03" db="EMBL/GenBank/DDBJ databases">
        <title>Draft genome sequence of Coprococcus comes (ATCC 27758).</title>
        <authorList>
            <person name="Sudarsanam P."/>
            <person name="Ley R."/>
            <person name="Guruge J."/>
            <person name="Turnbaugh P.J."/>
            <person name="Mahowald M."/>
            <person name="Liep D."/>
            <person name="Gordon J."/>
        </authorList>
    </citation>
    <scope>NUCLEOTIDE SEQUENCE [LARGE SCALE GENOMIC DNA]</scope>
    <source>
        <strain evidence="3 4">ATCC 27758</strain>
    </source>
</reference>
<dbReference type="NCBIfam" id="TIGR00074">
    <property type="entry name" value="hypC_hupF"/>
    <property type="match status" value="1"/>
</dbReference>
<evidence type="ECO:0000256" key="1">
    <source>
        <dbReference type="ARBA" id="ARBA00006018"/>
    </source>
</evidence>
<dbReference type="PANTHER" id="PTHR35177">
    <property type="entry name" value="HYDROGENASE MATURATION FACTOR HYBG"/>
    <property type="match status" value="1"/>
</dbReference>
<dbReference type="Gene3D" id="2.30.30.140">
    <property type="match status" value="1"/>
</dbReference>
<proteinExistence type="inferred from homology"/>
<dbReference type="Pfam" id="PF01455">
    <property type="entry name" value="HupF_HypC"/>
    <property type="match status" value="1"/>
</dbReference>
<comment type="similarity">
    <text evidence="1">Belongs to the HupF/HypC family.</text>
</comment>
<accession>C0B5J3</accession>
<dbReference type="PANTHER" id="PTHR35177:SF2">
    <property type="entry name" value="HYDROGENASE MATURATION FACTOR HYBG"/>
    <property type="match status" value="1"/>
</dbReference>
<dbReference type="SUPFAM" id="SSF159127">
    <property type="entry name" value="HupF/HypC-like"/>
    <property type="match status" value="1"/>
</dbReference>
<gene>
    <name evidence="3" type="primary">hypC</name>
    <name evidence="3" type="ORF">COPCOM_00414</name>
</gene>
<dbReference type="HOGENOM" id="CLU_2205586_0_0_9"/>
<evidence type="ECO:0000313" key="3">
    <source>
        <dbReference type="EMBL" id="EEG91333.1"/>
    </source>
</evidence>
<dbReference type="Proteomes" id="UP000003793">
    <property type="component" value="Unassembled WGS sequence"/>
</dbReference>
<dbReference type="InterPro" id="IPR001109">
    <property type="entry name" value="Hydrogenase_HupF/HypC"/>
</dbReference>
<feature type="region of interest" description="Disordered" evidence="2">
    <location>
        <begin position="1"/>
        <end position="20"/>
    </location>
</feature>
<evidence type="ECO:0000313" key="4">
    <source>
        <dbReference type="Proteomes" id="UP000003793"/>
    </source>
</evidence>
<sequence>MLLATRSLPREHRTPANAAGPNCFLSLRPFPKKGGITHMCVGLSAKVVKISNGTAVVDAGGAKREVSSKLLENLEPGDYVMVHAGVAIAKITDEDESETDQLMEELL</sequence>
<dbReference type="AlphaFoldDB" id="C0B5J3"/>
<protein>
    <submittedName>
        <fullName evidence="3">Hydrogenase assembly chaperone HypC/HupF</fullName>
    </submittedName>
</protein>
<dbReference type="GO" id="GO:1902670">
    <property type="term" value="F:carbon dioxide binding"/>
    <property type="evidence" value="ECO:0007669"/>
    <property type="project" value="TreeGrafter"/>
</dbReference>
<dbReference type="GO" id="GO:0051604">
    <property type="term" value="P:protein maturation"/>
    <property type="evidence" value="ECO:0007669"/>
    <property type="project" value="TreeGrafter"/>
</dbReference>
<dbReference type="EMBL" id="ABVR01000032">
    <property type="protein sequence ID" value="EEG91333.1"/>
    <property type="molecule type" value="Genomic_DNA"/>
</dbReference>
<dbReference type="PRINTS" id="PR00445">
    <property type="entry name" value="HUPFHYPC"/>
</dbReference>
<name>C0B5J3_9FIRM</name>
<reference evidence="3 4" key="1">
    <citation type="submission" date="2009-02" db="EMBL/GenBank/DDBJ databases">
        <authorList>
            <person name="Fulton L."/>
            <person name="Clifton S."/>
            <person name="Fulton B."/>
            <person name="Xu J."/>
            <person name="Minx P."/>
            <person name="Pepin K.H."/>
            <person name="Johnson M."/>
            <person name="Bhonagiri V."/>
            <person name="Nash W.E."/>
            <person name="Mardis E.R."/>
            <person name="Wilson R.K."/>
        </authorList>
    </citation>
    <scope>NUCLEOTIDE SEQUENCE [LARGE SCALE GENOMIC DNA]</scope>
    <source>
        <strain evidence="3 4">ATCC 27758</strain>
    </source>
</reference>
<organism evidence="3 4">
    <name type="scientific">Coprococcus comes ATCC 27758</name>
    <dbReference type="NCBI Taxonomy" id="470146"/>
    <lineage>
        <taxon>Bacteria</taxon>
        <taxon>Bacillati</taxon>
        <taxon>Bacillota</taxon>
        <taxon>Clostridia</taxon>
        <taxon>Lachnospirales</taxon>
        <taxon>Lachnospiraceae</taxon>
        <taxon>Coprococcus</taxon>
    </lineage>
</organism>
<evidence type="ECO:0000256" key="2">
    <source>
        <dbReference type="SAM" id="MobiDB-lite"/>
    </source>
</evidence>
<comment type="caution">
    <text evidence="3">The sequence shown here is derived from an EMBL/GenBank/DDBJ whole genome shotgun (WGS) entry which is preliminary data.</text>
</comment>